<feature type="compositionally biased region" description="Basic and acidic residues" evidence="3">
    <location>
        <begin position="63"/>
        <end position="84"/>
    </location>
</feature>
<keyword evidence="2" id="KW-0832">Ubl conjugation</keyword>
<dbReference type="Proteomes" id="UP001356427">
    <property type="component" value="Unassembled WGS sequence"/>
</dbReference>
<dbReference type="InterPro" id="IPR054109">
    <property type="entry name" value="UBA_8"/>
</dbReference>
<evidence type="ECO:0000256" key="1">
    <source>
        <dbReference type="ARBA" id="ARBA00022499"/>
    </source>
</evidence>
<name>A0AAN8RCV4_9TELE</name>
<dbReference type="EMBL" id="JAGTTL010000005">
    <property type="protein sequence ID" value="KAK6322522.1"/>
    <property type="molecule type" value="Genomic_DNA"/>
</dbReference>
<dbReference type="InterPro" id="IPR028889">
    <property type="entry name" value="USP"/>
</dbReference>
<comment type="caution">
    <text evidence="5">The sequence shown here is derived from an EMBL/GenBank/DDBJ whole genome shotgun (WGS) entry which is preliminary data.</text>
</comment>
<dbReference type="PROSITE" id="PS50235">
    <property type="entry name" value="USP_3"/>
    <property type="match status" value="1"/>
</dbReference>
<dbReference type="Gene3D" id="3.90.70.10">
    <property type="entry name" value="Cysteine proteinases"/>
    <property type="match status" value="1"/>
</dbReference>
<dbReference type="GO" id="GO:0016579">
    <property type="term" value="P:protein deubiquitination"/>
    <property type="evidence" value="ECO:0007669"/>
    <property type="project" value="InterPro"/>
</dbReference>
<dbReference type="Pfam" id="PF00443">
    <property type="entry name" value="UCH"/>
    <property type="match status" value="1"/>
</dbReference>
<dbReference type="Pfam" id="PF22566">
    <property type="entry name" value="UBA_8"/>
    <property type="match status" value="1"/>
</dbReference>
<dbReference type="GO" id="GO:0004843">
    <property type="term" value="F:cysteine-type deubiquitinase activity"/>
    <property type="evidence" value="ECO:0007669"/>
    <property type="project" value="InterPro"/>
</dbReference>
<dbReference type="Gene3D" id="1.10.8.10">
    <property type="entry name" value="DNA helicase RuvA subunit, C-terminal domain"/>
    <property type="match status" value="1"/>
</dbReference>
<evidence type="ECO:0000256" key="2">
    <source>
        <dbReference type="ARBA" id="ARBA00022843"/>
    </source>
</evidence>
<dbReference type="InterPro" id="IPR038765">
    <property type="entry name" value="Papain-like_cys_pep_sf"/>
</dbReference>
<organism evidence="5 6">
    <name type="scientific">Coregonus suidteri</name>
    <dbReference type="NCBI Taxonomy" id="861788"/>
    <lineage>
        <taxon>Eukaryota</taxon>
        <taxon>Metazoa</taxon>
        <taxon>Chordata</taxon>
        <taxon>Craniata</taxon>
        <taxon>Vertebrata</taxon>
        <taxon>Euteleostomi</taxon>
        <taxon>Actinopterygii</taxon>
        <taxon>Neopterygii</taxon>
        <taxon>Teleostei</taxon>
        <taxon>Protacanthopterygii</taxon>
        <taxon>Salmoniformes</taxon>
        <taxon>Salmonidae</taxon>
        <taxon>Coregoninae</taxon>
        <taxon>Coregonus</taxon>
    </lineage>
</organism>
<evidence type="ECO:0000259" key="4">
    <source>
        <dbReference type="PROSITE" id="PS50235"/>
    </source>
</evidence>
<dbReference type="CDD" id="cd14276">
    <property type="entry name" value="UBA_UBP25_like"/>
    <property type="match status" value="1"/>
</dbReference>
<dbReference type="InterPro" id="IPR009060">
    <property type="entry name" value="UBA-like_sf"/>
</dbReference>
<evidence type="ECO:0000313" key="5">
    <source>
        <dbReference type="EMBL" id="KAK6322522.1"/>
    </source>
</evidence>
<dbReference type="SUPFAM" id="SSF46934">
    <property type="entry name" value="UBA-like"/>
    <property type="match status" value="1"/>
</dbReference>
<protein>
    <recommendedName>
        <fullName evidence="4">USP domain-containing protein</fullName>
    </recommendedName>
</protein>
<accession>A0AAN8RCV4</accession>
<reference evidence="5 6" key="1">
    <citation type="submission" date="2021-04" db="EMBL/GenBank/DDBJ databases">
        <authorList>
            <person name="De Guttry C."/>
            <person name="Zahm M."/>
            <person name="Klopp C."/>
            <person name="Cabau C."/>
            <person name="Louis A."/>
            <person name="Berthelot C."/>
            <person name="Parey E."/>
            <person name="Roest Crollius H."/>
            <person name="Montfort J."/>
            <person name="Robinson-Rechavi M."/>
            <person name="Bucao C."/>
            <person name="Bouchez O."/>
            <person name="Gislard M."/>
            <person name="Lluch J."/>
            <person name="Milhes M."/>
            <person name="Lampietro C."/>
            <person name="Lopez Roques C."/>
            <person name="Donnadieu C."/>
            <person name="Braasch I."/>
            <person name="Desvignes T."/>
            <person name="Postlethwait J."/>
            <person name="Bobe J."/>
            <person name="Wedekind C."/>
            <person name="Guiguen Y."/>
        </authorList>
    </citation>
    <scope>NUCLEOTIDE SEQUENCE [LARGE SCALE GENOMIC DNA]</scope>
    <source>
        <strain evidence="5">Cs_M1</strain>
        <tissue evidence="5">Blood</tissue>
    </source>
</reference>
<keyword evidence="6" id="KW-1185">Reference proteome</keyword>
<evidence type="ECO:0000313" key="6">
    <source>
        <dbReference type="Proteomes" id="UP001356427"/>
    </source>
</evidence>
<feature type="region of interest" description="Disordered" evidence="3">
    <location>
        <begin position="43"/>
        <end position="84"/>
    </location>
</feature>
<dbReference type="InterPro" id="IPR001394">
    <property type="entry name" value="Peptidase_C19_UCH"/>
</dbReference>
<dbReference type="SUPFAM" id="SSF54001">
    <property type="entry name" value="Cysteine proteinases"/>
    <property type="match status" value="1"/>
</dbReference>
<dbReference type="Gene3D" id="6.10.250.1720">
    <property type="match status" value="1"/>
</dbReference>
<keyword evidence="1" id="KW-1017">Isopeptide bond</keyword>
<dbReference type="AlphaFoldDB" id="A0AAN8RCV4"/>
<feature type="domain" description="USP" evidence="4">
    <location>
        <begin position="144"/>
        <end position="207"/>
    </location>
</feature>
<evidence type="ECO:0000256" key="3">
    <source>
        <dbReference type="SAM" id="MobiDB-lite"/>
    </source>
</evidence>
<proteinExistence type="predicted"/>
<gene>
    <name evidence="5" type="ORF">J4Q44_G00073140</name>
</gene>
<sequence length="207" mass="23221">MRKTTNSSQMLINQLREITGIQDPQILLRALKTSQGDISHAVGLLTTQPPEEGQGTDEIPDTEANREAQKVRPEVGKEGAPPKDDLQTAIELSLQESQAVERELNRALDANVEDSAARVKRKCCEAQGESCSPADWIRQDEWPVGIHNMGKTCWFSAAIQSLFHLPVLRRLVLNYCLSERILEKCKSHSVLGPLCCRRAFERCFQIQ</sequence>